<dbReference type="InterPro" id="IPR003410">
    <property type="entry name" value="HYR_dom"/>
</dbReference>
<dbReference type="PROSITE" id="PS50026">
    <property type="entry name" value="EGF_3"/>
    <property type="match status" value="8"/>
</dbReference>
<dbReference type="GO" id="GO:0005509">
    <property type="term" value="F:calcium ion binding"/>
    <property type="evidence" value="ECO:0007669"/>
    <property type="project" value="InterPro"/>
</dbReference>
<feature type="compositionally biased region" description="Polar residues" evidence="4">
    <location>
        <begin position="1706"/>
        <end position="1718"/>
    </location>
</feature>
<keyword evidence="1" id="KW-0677">Repeat</keyword>
<dbReference type="SUPFAM" id="SSF57184">
    <property type="entry name" value="Growth factor receptor domain"/>
    <property type="match status" value="1"/>
</dbReference>
<dbReference type="Pfam" id="PF00008">
    <property type="entry name" value="EGF"/>
    <property type="match status" value="1"/>
</dbReference>
<feature type="disulfide bond" evidence="3">
    <location>
        <begin position="568"/>
        <end position="577"/>
    </location>
</feature>
<keyword evidence="9" id="KW-1185">Reference proteome</keyword>
<feature type="domain" description="EGF-like" evidence="6">
    <location>
        <begin position="629"/>
        <end position="668"/>
    </location>
</feature>
<dbReference type="SMART" id="SM01411">
    <property type="entry name" value="Ephrin_rec_like"/>
    <property type="match status" value="5"/>
</dbReference>
<reference evidence="8" key="1">
    <citation type="submission" date="2022-01" db="EMBL/GenBank/DDBJ databases">
        <title>Genome Sequence Resource for Two Populations of Ditylenchus destructor, the Migratory Endoparasitic Phytonematode.</title>
        <authorList>
            <person name="Zhang H."/>
            <person name="Lin R."/>
            <person name="Xie B."/>
        </authorList>
    </citation>
    <scope>NUCLEOTIDE SEQUENCE</scope>
    <source>
        <strain evidence="8">BazhouSP</strain>
    </source>
</reference>
<evidence type="ECO:0000256" key="3">
    <source>
        <dbReference type="PROSITE-ProRule" id="PRU00076"/>
    </source>
</evidence>
<dbReference type="PANTHER" id="PTHR24033:SF224">
    <property type="entry name" value="C-TYPE LECTIN"/>
    <property type="match status" value="1"/>
</dbReference>
<gene>
    <name evidence="8" type="ORF">DdX_08691</name>
</gene>
<feature type="region of interest" description="Disordered" evidence="4">
    <location>
        <begin position="1638"/>
        <end position="1725"/>
    </location>
</feature>
<dbReference type="SUPFAM" id="SSF49899">
    <property type="entry name" value="Concanavalin A-like lectins/glucanases"/>
    <property type="match status" value="1"/>
</dbReference>
<feature type="transmembrane region" description="Helical" evidence="5">
    <location>
        <begin position="1539"/>
        <end position="1563"/>
    </location>
</feature>
<feature type="disulfide bond" evidence="3">
    <location>
        <begin position="463"/>
        <end position="472"/>
    </location>
</feature>
<evidence type="ECO:0000313" key="9">
    <source>
        <dbReference type="Proteomes" id="UP001201812"/>
    </source>
</evidence>
<proteinExistence type="predicted"/>
<dbReference type="InterPro" id="IPR013320">
    <property type="entry name" value="ConA-like_dom_sf"/>
</dbReference>
<keyword evidence="3" id="KW-0245">EGF-like domain</keyword>
<evidence type="ECO:0000313" key="8">
    <source>
        <dbReference type="EMBL" id="KAI1714589.1"/>
    </source>
</evidence>
<dbReference type="InterPro" id="IPR051830">
    <property type="entry name" value="NOTCH_homolog"/>
</dbReference>
<evidence type="ECO:0000256" key="1">
    <source>
        <dbReference type="ARBA" id="ARBA00022737"/>
    </source>
</evidence>
<name>A0AAD4R0Z4_9BILA</name>
<dbReference type="Gene3D" id="2.60.120.200">
    <property type="match status" value="1"/>
</dbReference>
<feature type="disulfide bond" evidence="3">
    <location>
        <begin position="365"/>
        <end position="374"/>
    </location>
</feature>
<dbReference type="Pfam" id="PF07699">
    <property type="entry name" value="Ephrin_rec_like"/>
    <property type="match status" value="3"/>
</dbReference>
<dbReference type="InterPro" id="IPR011641">
    <property type="entry name" value="Tyr-kin_ephrin_A/B_rcpt-like"/>
</dbReference>
<feature type="domain" description="EGF-like" evidence="6">
    <location>
        <begin position="92"/>
        <end position="128"/>
    </location>
</feature>
<keyword evidence="5" id="KW-0812">Transmembrane</keyword>
<dbReference type="PANTHER" id="PTHR24033">
    <property type="entry name" value="EGF-LIKE DOMAIN-CONTAINING PROTEIN"/>
    <property type="match status" value="1"/>
</dbReference>
<evidence type="ECO:0000256" key="5">
    <source>
        <dbReference type="SAM" id="Phobius"/>
    </source>
</evidence>
<dbReference type="Gene3D" id="2.10.50.10">
    <property type="entry name" value="Tumor Necrosis Factor Receptor, subunit A, domain 2"/>
    <property type="match status" value="5"/>
</dbReference>
<sequence>MTTLYAGAKSAMECSKECEAGHFLFGKKCMPCPRGFFQQNPNEKFCQRCPSGTTTLEEGAKSFLHCAEKGLCLPNGICKCQPGFAGFDCSIPIDLCNTAYCLNSGICEFNINGSSCRCPTGYTGARCEVPIVDCELIPMHPFCLSSLHSKLRLKYPSENQTASKNEENVGYYCNAINTTNACPNGQCYQNGTCLCNIGFEMQYFDGNRTACVPKDPCDRSPCLNGATCRPLPDESTSAFACDCVPALYTGPFCQYSIRRCSKAKPCENGGICVFENVSKIDYNDPNNSAPIEYYDSSTDSDSSEEDKESRRIYWPVCICPPGFTGLFCESNVSEEQNPCKYGNSLCNHNGECRQYSNSSDFYCECHSGYFGEFCETSLSSCSPEVEGSLQCMNGGTCLSLGPPYNSSTECEICENGLRPNASCSCLFGWTGDRCEIQKNNCLSWECKNGGTCVSLFSSAHCNCAPGFTGEHCETQIEPCKKVPHGDKWVCGEQNINCSANSNAGYNSPYKCYCAPGWNESHACMRSINSCNADDSSANAISATQKPICSGKGTCLPIAGDSQNYFCACNSGRYGSTCEESVNYCVLADVCMNNGICSNVMDENYSVTGYKCDCSSTGHTGLNCEAMEPPEDPCTPNPCQNNGKCTWHRDNNTIECNCTAGYNKADNCTTKSSECDKPNYCNNGTCMTFNDTNYVYCNCPAQQTGVRCEIRKNQNFNLYFTGAPSPVVQKIMSQPFGMQKMVNSGFSLCGWVKYGADSPNSDETQRLKPDTPFMTIMTLGKKMVPIISLSDRHVVFPDVITLNYTLSYRVWHHFCLVFNSSSDESSKIYMEVKFYVDGTIINVFGILPPSNLNETTKAVILLGQSANESNPEPFVGEMSLIQLFNEAVNKESIESMLRDCRLWVRKPEIGVEVGWTDYTIIDMYNAAVMAIYPDKTPPEVIRCPTDQFIVLNNGSRLVEVYWDGSLENMFRDNSGIITQFVSNFRPGQSFGWGEYRVVYIARDTAGNMATCQFKITVSPQVCSFPIHEPTFTLVSITQLDSPFASQFAVAECHSEDYVFNNPKPPFYTCDVMGRWDRFTSLGTSFNLPSCSPTDHPKQDLQGKVEFNGSCSDASNYGAKVRECLLNASKEFGGFCNTEDCTDQINVDEQCEQLSEKALLEKFFPGNMRPMREAGDGEGQTIISVQYTLIVNNTKNPVETVVREQMTSTFGSSFKGVQSQLSCSDTFPLLHVTNVSRRIEQGGSTVLEAMRTKTWMQTVIQCSACAAGEQWEQTDSENGTCVKCPADTFKTDQGPGPCTPCPSDRITGNVTGCIREIDCYKNCTPGSVYDYTTDLCKPCPKGQFMSYYGHLMCFSCPADHTTESTGSITLEACSVTCGAGEEMLSTEECSKCVQGTYRSMEMSRCVQCDLGFSTVDSGSSSPADCNQIYCPVGFYRNPDILDVRINQNEVSFMQVCIACDLGFYQSQLNSTFCEKCPDWKTTANTGSRSSEECDLYVVGCVPNIPNQCPEGMECAQNPETSGYECKVIFGSPTQTQPNTPFWVLVVTGGSALLFAGGIVFLVVIYRKRWMLLYYRHCPSWLMCFKKMTVNDISGNDYSRDWTNVPMTLDSTEVLSSGDISEPISVRETADFSERSMTCNGSSVADRIDEGKGLTPNADRIILGTNNDNNKNNEGSMRGRSVTNILDGFDKRRQNRGSVRSSGSSVRSKSTPTDSDTASETRSIEDPLKEIRSTLLEFLATDNTQNAPIPAKRAETPPPVPQAHLTVQTSMQRNDKHATSFNARQSGNARRFNMYADSSVSQAHQFHSASTGVGSRAMFTTTGSYAHASNAVGRRILTTTLSGEEEELDPLYRYRHQQVESAGNRTGPTSPLSLRNFPKDPVVPPSSYASRNASVSPRSRPSHITQAQNTALISPNFGRGDMGHPDGHINEQKGMYPESFTPTRVTPSTIGVRQKHNPVAPPSYDDDDDVNLIRFGDGY</sequence>
<comment type="caution">
    <text evidence="8">The sequence shown here is derived from an EMBL/GenBank/DDBJ whole genome shotgun (WGS) entry which is preliminary data.</text>
</comment>
<feature type="domain" description="EGF-like" evidence="6">
    <location>
        <begin position="437"/>
        <end position="473"/>
    </location>
</feature>
<feature type="region of interest" description="Disordered" evidence="4">
    <location>
        <begin position="1856"/>
        <end position="1942"/>
    </location>
</feature>
<dbReference type="SUPFAM" id="SSF57196">
    <property type="entry name" value="EGF/Laminin"/>
    <property type="match status" value="5"/>
</dbReference>
<keyword evidence="5" id="KW-1133">Transmembrane helix</keyword>
<feature type="compositionally biased region" description="Polar residues" evidence="4">
    <location>
        <begin position="1856"/>
        <end position="1870"/>
    </location>
</feature>
<evidence type="ECO:0000259" key="6">
    <source>
        <dbReference type="PROSITE" id="PS50026"/>
    </source>
</evidence>
<dbReference type="InterPro" id="IPR009030">
    <property type="entry name" value="Growth_fac_rcpt_cys_sf"/>
</dbReference>
<feature type="domain" description="EGF-like" evidence="6">
    <location>
        <begin position="670"/>
        <end position="708"/>
    </location>
</feature>
<dbReference type="EMBL" id="JAKKPZ010000013">
    <property type="protein sequence ID" value="KAI1714589.1"/>
    <property type="molecule type" value="Genomic_DNA"/>
</dbReference>
<dbReference type="SMART" id="SM00179">
    <property type="entry name" value="EGF_CA"/>
    <property type="match status" value="5"/>
</dbReference>
<feature type="compositionally biased region" description="Basic and acidic residues" evidence="4">
    <location>
        <begin position="1918"/>
        <end position="1928"/>
    </location>
</feature>
<feature type="domain" description="EGF-like" evidence="6">
    <location>
        <begin position="539"/>
        <end position="578"/>
    </location>
</feature>
<evidence type="ECO:0000256" key="2">
    <source>
        <dbReference type="ARBA" id="ARBA00023157"/>
    </source>
</evidence>
<dbReference type="PROSITE" id="PS00022">
    <property type="entry name" value="EGF_1"/>
    <property type="match status" value="7"/>
</dbReference>
<dbReference type="CDD" id="cd00054">
    <property type="entry name" value="EGF_CA"/>
    <property type="match status" value="3"/>
</dbReference>
<feature type="domain" description="HYR" evidence="7">
    <location>
        <begin position="932"/>
        <end position="1018"/>
    </location>
</feature>
<organism evidence="8 9">
    <name type="scientific">Ditylenchus destructor</name>
    <dbReference type="NCBI Taxonomy" id="166010"/>
    <lineage>
        <taxon>Eukaryota</taxon>
        <taxon>Metazoa</taxon>
        <taxon>Ecdysozoa</taxon>
        <taxon>Nematoda</taxon>
        <taxon>Chromadorea</taxon>
        <taxon>Rhabditida</taxon>
        <taxon>Tylenchina</taxon>
        <taxon>Tylenchomorpha</taxon>
        <taxon>Sphaerularioidea</taxon>
        <taxon>Anguinidae</taxon>
        <taxon>Anguininae</taxon>
        <taxon>Ditylenchus</taxon>
    </lineage>
</organism>
<dbReference type="PROSITE" id="PS01186">
    <property type="entry name" value="EGF_2"/>
    <property type="match status" value="7"/>
</dbReference>
<dbReference type="Pfam" id="PF02494">
    <property type="entry name" value="HYR"/>
    <property type="match status" value="1"/>
</dbReference>
<dbReference type="Gene3D" id="2.10.25.10">
    <property type="entry name" value="Laminin"/>
    <property type="match status" value="9"/>
</dbReference>
<feature type="compositionally biased region" description="Polar residues" evidence="4">
    <location>
        <begin position="1884"/>
        <end position="1910"/>
    </location>
</feature>
<comment type="caution">
    <text evidence="3">Lacks conserved residue(s) required for the propagation of feature annotation.</text>
</comment>
<evidence type="ECO:0000259" key="7">
    <source>
        <dbReference type="PROSITE" id="PS50825"/>
    </source>
</evidence>
<keyword evidence="5" id="KW-0472">Membrane</keyword>
<feature type="disulfide bond" evidence="3">
    <location>
        <begin position="346"/>
        <end position="363"/>
    </location>
</feature>
<protein>
    <submittedName>
        <fullName evidence="8">Ephrin-receptor like domain-containing protein</fullName>
    </submittedName>
</protein>
<feature type="domain" description="EGF-like" evidence="6">
    <location>
        <begin position="580"/>
        <end position="624"/>
    </location>
</feature>
<feature type="domain" description="EGF-like" evidence="6">
    <location>
        <begin position="335"/>
        <end position="375"/>
    </location>
</feature>
<accession>A0AAD4R0Z4</accession>
<keyword evidence="2 3" id="KW-1015">Disulfide bond</keyword>
<feature type="disulfide bond" evidence="3">
    <location>
        <begin position="638"/>
        <end position="655"/>
    </location>
</feature>
<feature type="disulfide bond" evidence="3">
    <location>
        <begin position="118"/>
        <end position="127"/>
    </location>
</feature>
<dbReference type="Pfam" id="PF13385">
    <property type="entry name" value="Laminin_G_3"/>
    <property type="match status" value="1"/>
</dbReference>
<feature type="disulfide bond" evidence="3">
    <location>
        <begin position="698"/>
        <end position="707"/>
    </location>
</feature>
<dbReference type="InterPro" id="IPR000742">
    <property type="entry name" value="EGF"/>
</dbReference>
<evidence type="ECO:0000256" key="4">
    <source>
        <dbReference type="SAM" id="MobiDB-lite"/>
    </source>
</evidence>
<feature type="domain" description="EGF-like" evidence="6">
    <location>
        <begin position="213"/>
        <end position="254"/>
    </location>
</feature>
<dbReference type="PROSITE" id="PS50825">
    <property type="entry name" value="HYR"/>
    <property type="match status" value="1"/>
</dbReference>
<dbReference type="Proteomes" id="UP001201812">
    <property type="component" value="Unassembled WGS sequence"/>
</dbReference>
<feature type="compositionally biased region" description="Low complexity" evidence="4">
    <location>
        <begin position="1693"/>
        <end position="1705"/>
    </location>
</feature>
<dbReference type="InterPro" id="IPR001881">
    <property type="entry name" value="EGF-like_Ca-bd_dom"/>
</dbReference>
<dbReference type="SMART" id="SM00181">
    <property type="entry name" value="EGF"/>
    <property type="match status" value="15"/>
</dbReference>